<reference evidence="1 2" key="1">
    <citation type="submission" date="2019-03" db="EMBL/GenBank/DDBJ databases">
        <title>Single cell metagenomics reveals metabolic interactions within the superorganism composed of flagellate Streblomastix strix and complex community of Bacteroidetes bacteria on its surface.</title>
        <authorList>
            <person name="Treitli S.C."/>
            <person name="Kolisko M."/>
            <person name="Husnik F."/>
            <person name="Keeling P."/>
            <person name="Hampl V."/>
        </authorList>
    </citation>
    <scope>NUCLEOTIDE SEQUENCE [LARGE SCALE GENOMIC DNA]</scope>
    <source>
        <strain evidence="1">ST1C</strain>
    </source>
</reference>
<proteinExistence type="predicted"/>
<evidence type="ECO:0000313" key="1">
    <source>
        <dbReference type="EMBL" id="KAA6397090.1"/>
    </source>
</evidence>
<dbReference type="Proteomes" id="UP000324800">
    <property type="component" value="Unassembled WGS sequence"/>
</dbReference>
<accession>A0A5J4WQ46</accession>
<name>A0A5J4WQ46_9EUKA</name>
<comment type="caution">
    <text evidence="1">The sequence shown here is derived from an EMBL/GenBank/DDBJ whole genome shotgun (WGS) entry which is preliminary data.</text>
</comment>
<protein>
    <submittedName>
        <fullName evidence="1">Uncharacterized protein</fullName>
    </submittedName>
</protein>
<dbReference type="EMBL" id="SNRW01001263">
    <property type="protein sequence ID" value="KAA6397090.1"/>
    <property type="molecule type" value="Genomic_DNA"/>
</dbReference>
<dbReference type="AlphaFoldDB" id="A0A5J4WQ46"/>
<organism evidence="1 2">
    <name type="scientific">Streblomastix strix</name>
    <dbReference type="NCBI Taxonomy" id="222440"/>
    <lineage>
        <taxon>Eukaryota</taxon>
        <taxon>Metamonada</taxon>
        <taxon>Preaxostyla</taxon>
        <taxon>Oxymonadida</taxon>
        <taxon>Streblomastigidae</taxon>
        <taxon>Streblomastix</taxon>
    </lineage>
</organism>
<sequence length="313" mass="35541">MPSTLGSNTFGGMFGIQNQIIKIIKERIYSLIHFNCPTDLNCQQCINIPQSPAIIELKSAVYQTLDKVSEHDQEFKTMLVNDPNIIPHLIPHLILFVSQSQFNKKFDSQEQHDQQQPESSSSLSLITSSITLLERLINNNSNNRKIVINTPNALHSLCPLSSYKLNIHFSQENDLQTLQVRHNSRECLLRIQLFGDLSAHSELVNARYARVLVIAISTAGGTGEEQYGEIYDGLSRISDFLRVLNKGTYSFPPQPLLAHISNEQIEEEGGNEEVEAQLINKWDYDGIKIWANEAKRGILNYFIEQGNTKPNWY</sequence>
<gene>
    <name evidence="1" type="ORF">EZS28_007380</name>
</gene>
<evidence type="ECO:0000313" key="2">
    <source>
        <dbReference type="Proteomes" id="UP000324800"/>
    </source>
</evidence>